<dbReference type="Gene3D" id="3.40.30.10">
    <property type="entry name" value="Glutaredoxin"/>
    <property type="match status" value="1"/>
</dbReference>
<comment type="caution">
    <text evidence="13">The sequence shown here is derived from an EMBL/GenBank/DDBJ whole genome shotgun (WGS) entry which is preliminary data.</text>
</comment>
<name>A0ABV4HNA8_9GAMM</name>
<proteinExistence type="inferred from homology"/>
<dbReference type="InterPro" id="IPR044698">
    <property type="entry name" value="VKOR/LTO1"/>
</dbReference>
<evidence type="ECO:0000256" key="3">
    <source>
        <dbReference type="ARBA" id="ARBA00022692"/>
    </source>
</evidence>
<keyword evidence="5 11" id="KW-1133">Transmembrane helix</keyword>
<organism evidence="13 14">
    <name type="scientific">Luteimonas salinilitoris</name>
    <dbReference type="NCBI Taxonomy" id="3237697"/>
    <lineage>
        <taxon>Bacteria</taxon>
        <taxon>Pseudomonadati</taxon>
        <taxon>Pseudomonadota</taxon>
        <taxon>Gammaproteobacteria</taxon>
        <taxon>Lysobacterales</taxon>
        <taxon>Lysobacteraceae</taxon>
        <taxon>Luteimonas</taxon>
    </lineage>
</organism>
<evidence type="ECO:0000256" key="6">
    <source>
        <dbReference type="ARBA" id="ARBA00023002"/>
    </source>
</evidence>
<dbReference type="Pfam" id="PF07884">
    <property type="entry name" value="VKOR"/>
    <property type="match status" value="1"/>
</dbReference>
<feature type="transmembrane region" description="Helical" evidence="11">
    <location>
        <begin position="36"/>
        <end position="57"/>
    </location>
</feature>
<evidence type="ECO:0000256" key="11">
    <source>
        <dbReference type="SAM" id="Phobius"/>
    </source>
</evidence>
<evidence type="ECO:0000256" key="10">
    <source>
        <dbReference type="SAM" id="MobiDB-lite"/>
    </source>
</evidence>
<comment type="similarity">
    <text evidence="2">Belongs to the VKOR family.</text>
</comment>
<dbReference type="PANTHER" id="PTHR34573">
    <property type="entry name" value="VKC DOMAIN-CONTAINING PROTEIN"/>
    <property type="match status" value="1"/>
</dbReference>
<feature type="transmembrane region" description="Helical" evidence="11">
    <location>
        <begin position="172"/>
        <end position="196"/>
    </location>
</feature>
<keyword evidence="7 11" id="KW-0472">Membrane</keyword>
<evidence type="ECO:0000256" key="7">
    <source>
        <dbReference type="ARBA" id="ARBA00023136"/>
    </source>
</evidence>
<feature type="compositionally biased region" description="Low complexity" evidence="10">
    <location>
        <begin position="12"/>
        <end position="27"/>
    </location>
</feature>
<dbReference type="SUPFAM" id="SSF52833">
    <property type="entry name" value="Thioredoxin-like"/>
    <property type="match status" value="1"/>
</dbReference>
<keyword evidence="9" id="KW-0676">Redox-active center</keyword>
<keyword evidence="8" id="KW-1015">Disulfide bond</keyword>
<keyword evidence="3 11" id="KW-0812">Transmembrane</keyword>
<comment type="subcellular location">
    <subcellularLocation>
        <location evidence="1">Membrane</location>
        <topology evidence="1">Multi-pass membrane protein</topology>
    </subcellularLocation>
</comment>
<feature type="domain" description="Vitamin K epoxide reductase" evidence="12">
    <location>
        <begin position="31"/>
        <end position="162"/>
    </location>
</feature>
<dbReference type="InterPro" id="IPR038354">
    <property type="entry name" value="VKOR_sf"/>
</dbReference>
<dbReference type="CDD" id="cd12916">
    <property type="entry name" value="VKOR_1"/>
    <property type="match status" value="1"/>
</dbReference>
<dbReference type="RefSeq" id="WP_370561994.1">
    <property type="nucleotide sequence ID" value="NZ_JBFWIB010000001.1"/>
</dbReference>
<feature type="transmembrane region" description="Helical" evidence="11">
    <location>
        <begin position="118"/>
        <end position="137"/>
    </location>
</feature>
<keyword evidence="14" id="KW-1185">Reference proteome</keyword>
<evidence type="ECO:0000313" key="13">
    <source>
        <dbReference type="EMBL" id="MEZ0474224.1"/>
    </source>
</evidence>
<dbReference type="PANTHER" id="PTHR34573:SF1">
    <property type="entry name" value="VITAMIN K EPOXIDE REDUCTASE DOMAIN-CONTAINING PROTEIN"/>
    <property type="match status" value="1"/>
</dbReference>
<reference evidence="13 14" key="1">
    <citation type="submission" date="2024-07" db="EMBL/GenBank/DDBJ databases">
        <title>Luteimonas salilacus sp. nov., isolated from the shore soil of Salt Lake in Tibet of China.</title>
        <authorList>
            <person name="Zhang X."/>
            <person name="Li A."/>
        </authorList>
    </citation>
    <scope>NUCLEOTIDE SEQUENCE [LARGE SCALE GENOMIC DNA]</scope>
    <source>
        <strain evidence="13 14">B3-2-R+30</strain>
    </source>
</reference>
<evidence type="ECO:0000256" key="9">
    <source>
        <dbReference type="ARBA" id="ARBA00023284"/>
    </source>
</evidence>
<evidence type="ECO:0000256" key="8">
    <source>
        <dbReference type="ARBA" id="ARBA00023157"/>
    </source>
</evidence>
<dbReference type="Gene3D" id="1.20.1440.130">
    <property type="entry name" value="VKOR domain"/>
    <property type="match status" value="1"/>
</dbReference>
<evidence type="ECO:0000256" key="4">
    <source>
        <dbReference type="ARBA" id="ARBA00022719"/>
    </source>
</evidence>
<evidence type="ECO:0000256" key="1">
    <source>
        <dbReference type="ARBA" id="ARBA00004141"/>
    </source>
</evidence>
<dbReference type="InterPro" id="IPR036249">
    <property type="entry name" value="Thioredoxin-like_sf"/>
</dbReference>
<dbReference type="InterPro" id="IPR012932">
    <property type="entry name" value="VKOR"/>
</dbReference>
<evidence type="ECO:0000256" key="5">
    <source>
        <dbReference type="ARBA" id="ARBA00022989"/>
    </source>
</evidence>
<dbReference type="EMBL" id="JBFWIC010000006">
    <property type="protein sequence ID" value="MEZ0474224.1"/>
    <property type="molecule type" value="Genomic_DNA"/>
</dbReference>
<evidence type="ECO:0000313" key="14">
    <source>
        <dbReference type="Proteomes" id="UP001566331"/>
    </source>
</evidence>
<evidence type="ECO:0000259" key="12">
    <source>
        <dbReference type="SMART" id="SM00756"/>
    </source>
</evidence>
<feature type="transmembrane region" description="Helical" evidence="11">
    <location>
        <begin position="87"/>
        <end position="106"/>
    </location>
</feature>
<sequence length="298" mass="32066">MAKKKRRQPQQRPAAVTAAASGAQSRARPPRLKPEAWVLALAVFGLLLTGYLTVAAWSSAAPAFCAEGGGCDVIAESRWSTLFGLPMALWGFAMYALIALVAATGRSLSRRWRRLSRLSLLGLAVSVYLTVAALVSLQATCGWCLASLATMAAIFARVHLRRPAMPEQDWRSWWLGGGLLALGLIAVLEVAASGVLDRRPENPRVAALVTHLEAIDAKYYGASWCGNCRRQTRLFGVSADRLPYVECSPHGRGGAVARECAAAGVSSYPTWVIHGLQHTGVLEPEELAQLSGFDWEGR</sequence>
<keyword evidence="4" id="KW-0874">Quinone</keyword>
<dbReference type="Proteomes" id="UP001566331">
    <property type="component" value="Unassembled WGS sequence"/>
</dbReference>
<protein>
    <submittedName>
        <fullName evidence="13">Vitamin K epoxide reductase family protein</fullName>
    </submittedName>
</protein>
<accession>A0ABV4HNA8</accession>
<keyword evidence="6" id="KW-0560">Oxidoreductase</keyword>
<dbReference type="SMART" id="SM00756">
    <property type="entry name" value="VKc"/>
    <property type="match status" value="1"/>
</dbReference>
<evidence type="ECO:0000256" key="2">
    <source>
        <dbReference type="ARBA" id="ARBA00006214"/>
    </source>
</evidence>
<gene>
    <name evidence="13" type="ORF">AB6713_06275</name>
</gene>
<feature type="region of interest" description="Disordered" evidence="10">
    <location>
        <begin position="1"/>
        <end position="28"/>
    </location>
</feature>